<evidence type="ECO:0000313" key="2">
    <source>
        <dbReference type="Proteomes" id="UP000237438"/>
    </source>
</evidence>
<evidence type="ECO:0000313" key="1">
    <source>
        <dbReference type="EMBL" id="POS82233.1"/>
    </source>
</evidence>
<protein>
    <submittedName>
        <fullName evidence="1">Uncharacterized protein</fullName>
    </submittedName>
</protein>
<feature type="non-terminal residue" evidence="1">
    <location>
        <position position="240"/>
    </location>
</feature>
<dbReference type="Gene3D" id="3.10.450.30">
    <property type="entry name" value="Microbial ribonucleases"/>
    <property type="match status" value="1"/>
</dbReference>
<accession>A0A2S4PJN5</accession>
<dbReference type="Proteomes" id="UP000237438">
    <property type="component" value="Unassembled WGS sequence"/>
</dbReference>
<organism evidence="1 2">
    <name type="scientific">Erysiphe pulchra</name>
    <dbReference type="NCBI Taxonomy" id="225359"/>
    <lineage>
        <taxon>Eukaryota</taxon>
        <taxon>Fungi</taxon>
        <taxon>Dikarya</taxon>
        <taxon>Ascomycota</taxon>
        <taxon>Pezizomycotina</taxon>
        <taxon>Leotiomycetes</taxon>
        <taxon>Erysiphales</taxon>
        <taxon>Erysiphaceae</taxon>
        <taxon>Erysiphe</taxon>
    </lineage>
</organism>
<reference evidence="1 2" key="1">
    <citation type="submission" date="2017-10" db="EMBL/GenBank/DDBJ databases">
        <title>Development of genomic resources for the powdery mildew, Erysiphe pulchra.</title>
        <authorList>
            <person name="Wadl P.A."/>
            <person name="Mack B.M."/>
            <person name="Moore G."/>
            <person name="Beltz S.B."/>
        </authorList>
    </citation>
    <scope>NUCLEOTIDE SEQUENCE [LARGE SCALE GENOMIC DNA]</scope>
    <source>
        <strain evidence="1">Cflorida</strain>
    </source>
</reference>
<proteinExistence type="predicted"/>
<dbReference type="EMBL" id="PEDP01003546">
    <property type="protein sequence ID" value="POS82233.1"/>
    <property type="molecule type" value="Genomic_DNA"/>
</dbReference>
<comment type="caution">
    <text evidence="1">The sequence shown here is derived from an EMBL/GenBank/DDBJ whole genome shotgun (WGS) entry which is preliminary data.</text>
</comment>
<feature type="non-terminal residue" evidence="1">
    <location>
        <position position="1"/>
    </location>
</feature>
<name>A0A2S4PJN5_9PEZI</name>
<keyword evidence="2" id="KW-1185">Reference proteome</keyword>
<dbReference type="OrthoDB" id="5425539at2759"/>
<gene>
    <name evidence="1" type="ORF">EPUL_005825</name>
</gene>
<sequence length="240" mass="26857">VLTKDSSEAVDVVAMTTNNDYTKCIRKDDSLMGPSHSEPENSNGYQCGNRFLADEIIRQNLAHAKESVQTNSIGFYPSVGLIHPQNSEHLMYPIEGEKTWYLSGMVYGPYFLILTKEGTFVDVVIRGYSNDFLRCTRSSQAPKAPVSDPHSKMFVPPAKPGFLCGKTFFDNKILKDAAVMAKGMVISGRNSHFPKEYSGPPYHEKCLIWPIKKDGSLYKQGIKGPYRFILTPEYKARSVA</sequence>
<dbReference type="AlphaFoldDB" id="A0A2S4PJN5"/>